<dbReference type="InterPro" id="IPR044046">
    <property type="entry name" value="E3_ligase_UBR-like_C"/>
</dbReference>
<dbReference type="SMART" id="SM00396">
    <property type="entry name" value="ZnF_UBR1"/>
    <property type="match status" value="1"/>
</dbReference>
<evidence type="ECO:0000256" key="10">
    <source>
        <dbReference type="RuleBase" id="RU366018"/>
    </source>
</evidence>
<accession>A0AAF1BJW5</accession>
<dbReference type="PANTHER" id="PTHR21497:SF24">
    <property type="entry name" value="E3 UBIQUITIN-PROTEIN LIGASE UBR1"/>
    <property type="match status" value="1"/>
</dbReference>
<evidence type="ECO:0000256" key="8">
    <source>
        <dbReference type="ARBA" id="ARBA00046341"/>
    </source>
</evidence>
<evidence type="ECO:0000256" key="5">
    <source>
        <dbReference type="ARBA" id="ARBA00022771"/>
    </source>
</evidence>
<evidence type="ECO:0000313" key="13">
    <source>
        <dbReference type="EMBL" id="WOO83951.1"/>
    </source>
</evidence>
<keyword evidence="6 10" id="KW-0833">Ubl conjugation pathway</keyword>
<dbReference type="Gene3D" id="2.10.110.30">
    <property type="match status" value="1"/>
</dbReference>
<dbReference type="CDD" id="cd16482">
    <property type="entry name" value="RING-H2_UBR1-like"/>
    <property type="match status" value="1"/>
</dbReference>
<dbReference type="SUPFAM" id="SSF46785">
    <property type="entry name" value="Winged helix' DNA-binding domain"/>
    <property type="match status" value="1"/>
</dbReference>
<evidence type="ECO:0000313" key="14">
    <source>
        <dbReference type="Proteomes" id="UP000827549"/>
    </source>
</evidence>
<evidence type="ECO:0000256" key="6">
    <source>
        <dbReference type="ARBA" id="ARBA00022786"/>
    </source>
</evidence>
<dbReference type="InterPro" id="IPR042065">
    <property type="entry name" value="E3_ELL-like"/>
</dbReference>
<dbReference type="PROSITE" id="PS51157">
    <property type="entry name" value="ZF_UBR"/>
    <property type="match status" value="1"/>
</dbReference>
<evidence type="ECO:0000256" key="9">
    <source>
        <dbReference type="PROSITE-ProRule" id="PRU00508"/>
    </source>
</evidence>
<evidence type="ECO:0000259" key="12">
    <source>
        <dbReference type="PROSITE" id="PS51157"/>
    </source>
</evidence>
<dbReference type="CDD" id="cd19670">
    <property type="entry name" value="UBR-box_UBR1_2_3"/>
    <property type="match status" value="1"/>
</dbReference>
<evidence type="ECO:0000256" key="2">
    <source>
        <dbReference type="ARBA" id="ARBA00004906"/>
    </source>
</evidence>
<dbReference type="GeneID" id="87810641"/>
<dbReference type="GO" id="GO:0016567">
    <property type="term" value="P:protein ubiquitination"/>
    <property type="evidence" value="ECO:0007669"/>
    <property type="project" value="UniProtKB-UniRule"/>
</dbReference>
<dbReference type="Pfam" id="PF22960">
    <property type="entry name" value="WHD_UBR1"/>
    <property type="match status" value="1"/>
</dbReference>
<dbReference type="EMBL" id="CP086718">
    <property type="protein sequence ID" value="WOO83951.1"/>
    <property type="molecule type" value="Genomic_DNA"/>
</dbReference>
<keyword evidence="14" id="KW-1185">Reference proteome</keyword>
<dbReference type="InterPro" id="IPR003126">
    <property type="entry name" value="Znf_UBR"/>
</dbReference>
<comment type="similarity">
    <text evidence="8 10">Belongs to the E3 ubiquitin-protein ligase UBR1-like family.</text>
</comment>
<dbReference type="Pfam" id="PF18995">
    <property type="entry name" value="PRT6_C"/>
    <property type="match status" value="1"/>
</dbReference>
<comment type="catalytic activity">
    <reaction evidence="1 10">
        <text>S-ubiquitinyl-[E2 ubiquitin-conjugating enzyme]-L-cysteine + [acceptor protein]-L-lysine = [E2 ubiquitin-conjugating enzyme]-L-cysteine + N(6)-ubiquitinyl-[acceptor protein]-L-lysine.</text>
        <dbReference type="EC" id="2.3.2.27"/>
    </reaction>
</comment>
<dbReference type="Pfam" id="PF02207">
    <property type="entry name" value="zf-UBR"/>
    <property type="match status" value="1"/>
</dbReference>
<protein>
    <recommendedName>
        <fullName evidence="10">E3 ubiquitin-protein ligase</fullName>
        <ecNumber evidence="10">2.3.2.27</ecNumber>
    </recommendedName>
</protein>
<dbReference type="InterPro" id="IPR039164">
    <property type="entry name" value="UBR1-like"/>
</dbReference>
<dbReference type="RefSeq" id="XP_062629977.1">
    <property type="nucleotide sequence ID" value="XM_062773993.1"/>
</dbReference>
<dbReference type="GO" id="GO:0000151">
    <property type="term" value="C:ubiquitin ligase complex"/>
    <property type="evidence" value="ECO:0007669"/>
    <property type="project" value="TreeGrafter"/>
</dbReference>
<evidence type="ECO:0000256" key="11">
    <source>
        <dbReference type="SAM" id="MobiDB-lite"/>
    </source>
</evidence>
<gene>
    <name evidence="13" type="primary">ubr1</name>
    <name evidence="13" type="ORF">LOC62_05G007468</name>
</gene>
<keyword evidence="4 10" id="KW-0479">Metal-binding</keyword>
<reference evidence="13" key="1">
    <citation type="submission" date="2023-10" db="EMBL/GenBank/DDBJ databases">
        <authorList>
            <person name="Noh H."/>
        </authorList>
    </citation>
    <scope>NUCLEOTIDE SEQUENCE</scope>
    <source>
        <strain evidence="13">DUCC4014</strain>
    </source>
</reference>
<sequence length="1852" mass="208801">MTSPHALQSRLHDLLLYGHRDAENPELSPQQRATVTRQLYHCILNRPEWVACFLGDGDSIPNGSGNDSPTHNHDPAAPATPSGSRPAAPLTLPAWDSLSDWLVPGTEQFGPERTWSLLDVQQTAEERRRRAGKPSRQPKPGAVCGKVLQRYDRTYICKTCANDSSCILCVDCFNAGNHEGHEVLFGLSYTFATVCDCGDSSAWKNNGHLGCAHHPPVPEGHEPPQPQGQVPQALCQALYDTIVTVLEFIIEVIQHSPLPSEFGKLPSTREEMKADTGPSGEPADRRGRGPWAVTAWADDKHVLREVTRQFRDALGVTWDTADRYAKEMDEVGRKVLIVTHLDTVAFHTASMLQQIDIGVTLRNAADVYKEELVGLLLQWLSEMCKVTICGEEDLVRRYVAMALFQPRSSKPDADPPTSKDLTDLHSWMATDEVPKRFDWLMRLDVRLWRKAKWQLREIYSGIFVLDWKIKREFATRYSINYGHTFEHYLYQDRDDSSLAFSMSYMLLGRSAACGEAIAESNLFRSVLETAFGYYALRTGDPPSQVNRFDVETPAFRGKKGLTLLSHLRALLKYKEVKAQLVADHDLFQRTLSFLNHFVGLQSQRRELDRHVEYEIDWVKSISVLPDLSKLAREFGESFQNASPQELVEAMMHVAKRIVYDMNLESSTLDPNLYSPLELHHVDNVLAPGSSYTLYAQDITRITGFSFHHYMHVLFAEMLKSLSARFPNQSLSDIVSHQILRTTNPTAPLLLIEWPLQKHVVLAQIRLGMWAKNGAAMRHQYHHYRDLALREFTIDQEFFLLQFGLCTLDQQMFITALIDRFGLANFFRQGVMSPEVWDNDLDPRDSVALYEELLLLIIYLVSDTAVVNGWKPEVVSRRHIIHILALGPLSYSDIVRKLPERSHERGSLVPILESIADFRPPTDTATGTYALKPALYTEVDPYWRQYSRNEQRDAAEMLITRAKKDNPSATPVIKPLPIVVPPRPMPFSNLADFLASPIISALVHWTLAHCQLMTQPADWPGLHTPSGAPSGHTMPSMDALLNLALHLAMMALDADADGFAQRSVDIIDSSGSMSMFQNLWFMQTNAPFEPFRPRVDYILDKIVAHLPEHYTAEYRAQRDARLAAIEEDKKPASDAKSQALARQAALKAKFAQQQASFATSLLDDEELDEDDKEEPVSYGSCIVCQESVHPGRTGGMLAFLQPSRIVRDAVTDRDWFEEVLLAPSDLDRDTRYLRYGMGTTGEPVNTDAYPSNNLRFGVYVSACNHLMHDSCIYSYNELTRTRQVAQVQRHQPENSMRHEYMCPLCKSIGNVLIPLDPTAAVLRPMPKSKVAPGLPPTLSERIRSVSEEGLLRVSDSAKIWDYHVETGELVPWFTDCDFIRHALDPQYRKSHKSVHRMVDRIRSLTRPLSEQSQRIRGKKTHMYLADDMVGYTVSVCEITHRGIATPGVTVAEQVPETGLKLIKHLIGTLQLELDLFFGTKMDRTPLRVGLFARFLPDWYRSATLPSPLLFRLPLGMVVEAAAIAPDLLHAVIVMSYYAELTRTMLGLSVYIRRSLAPRGVPSRRSVPPKDASLTDALSVFANFRPLMISVLRNAGPFIDIESVLSLVTDEMLAKVLYSFTLPFLRRAAILYYAVNDSYPVTNPDYIVSTGSEYNRLLSVLGIPRPRETLANPQSTETPIVARWLTQWAMQGRILPPLEYPGTYELARLPEAYEVAAIKFAGRRCDHCGVRPSFPAICLFCGKLVCLAGDCCSEGEQGECNLHMRECGGVVGMFADIKRWVIVYLFAGSGSFGPMPYLDQFGELETSLRRGHRQFMHLGRMEELRRNVWLQHGVPTLCARRLELTSDGGGWSCL</sequence>
<keyword evidence="5 10" id="KW-0863">Zinc-finger</keyword>
<dbReference type="GO" id="GO:0008270">
    <property type="term" value="F:zinc ion binding"/>
    <property type="evidence" value="ECO:0007669"/>
    <property type="project" value="UniProtKB-UniRule"/>
</dbReference>
<comment type="function">
    <text evidence="10">Ubiquitin ligase protein which is a component of the N-end rule pathway. Recognizes and binds to proteins bearing specific N-terminal residues that are destabilizing according to the N-end rule, leading to their ubiquitination and subsequent degradation.</text>
</comment>
<name>A0AAF1BJW5_9TREE</name>
<feature type="region of interest" description="Disordered" evidence="11">
    <location>
        <begin position="61"/>
        <end position="89"/>
    </location>
</feature>
<dbReference type="InterPro" id="IPR036390">
    <property type="entry name" value="WH_DNA-bd_sf"/>
</dbReference>
<dbReference type="EC" id="2.3.2.27" evidence="10"/>
<dbReference type="InterPro" id="IPR055194">
    <property type="entry name" value="UBR1-like_WH"/>
</dbReference>
<dbReference type="Proteomes" id="UP000827549">
    <property type="component" value="Chromosome 5"/>
</dbReference>
<dbReference type="GO" id="GO:0061630">
    <property type="term" value="F:ubiquitin protein ligase activity"/>
    <property type="evidence" value="ECO:0007669"/>
    <property type="project" value="UniProtKB-UniRule"/>
</dbReference>
<evidence type="ECO:0000256" key="7">
    <source>
        <dbReference type="ARBA" id="ARBA00022833"/>
    </source>
</evidence>
<organism evidence="13 14">
    <name type="scientific">Vanrija pseudolonga</name>
    <dbReference type="NCBI Taxonomy" id="143232"/>
    <lineage>
        <taxon>Eukaryota</taxon>
        <taxon>Fungi</taxon>
        <taxon>Dikarya</taxon>
        <taxon>Basidiomycota</taxon>
        <taxon>Agaricomycotina</taxon>
        <taxon>Tremellomycetes</taxon>
        <taxon>Trichosporonales</taxon>
        <taxon>Trichosporonaceae</taxon>
        <taxon>Vanrija</taxon>
    </lineage>
</organism>
<evidence type="ECO:0000256" key="3">
    <source>
        <dbReference type="ARBA" id="ARBA00022679"/>
    </source>
</evidence>
<dbReference type="Gene3D" id="1.10.10.2670">
    <property type="entry name" value="E3 ubiquitin-protein ligase"/>
    <property type="match status" value="1"/>
</dbReference>
<keyword evidence="7 10" id="KW-0862">Zinc</keyword>
<feature type="domain" description="UBR-type" evidence="12">
    <location>
        <begin position="142"/>
        <end position="216"/>
    </location>
</feature>
<comment type="pathway">
    <text evidence="2 10">Protein modification; protein ubiquitination.</text>
</comment>
<keyword evidence="3 10" id="KW-0808">Transferase</keyword>
<evidence type="ECO:0000256" key="4">
    <source>
        <dbReference type="ARBA" id="ARBA00022723"/>
    </source>
</evidence>
<proteinExistence type="inferred from homology"/>
<dbReference type="FunFam" id="2.10.110.30:FF:000002">
    <property type="entry name" value="Putative e3 ubiquitin-protein ligase ubr3"/>
    <property type="match status" value="1"/>
</dbReference>
<feature type="region of interest" description="Disordered" evidence="11">
    <location>
        <begin position="121"/>
        <end position="140"/>
    </location>
</feature>
<dbReference type="GO" id="GO:0005737">
    <property type="term" value="C:cytoplasm"/>
    <property type="evidence" value="ECO:0007669"/>
    <property type="project" value="TreeGrafter"/>
</dbReference>
<dbReference type="GO" id="GO:0071596">
    <property type="term" value="P:ubiquitin-dependent protein catabolic process via the N-end rule pathway"/>
    <property type="evidence" value="ECO:0007669"/>
    <property type="project" value="UniProtKB-UniRule"/>
</dbReference>
<feature type="zinc finger region" description="UBR-type" evidence="9">
    <location>
        <begin position="142"/>
        <end position="216"/>
    </location>
</feature>
<dbReference type="PANTHER" id="PTHR21497">
    <property type="entry name" value="UBIQUITIN LIGASE E3 ALPHA-RELATED"/>
    <property type="match status" value="1"/>
</dbReference>
<feature type="region of interest" description="Disordered" evidence="11">
    <location>
        <begin position="263"/>
        <end position="289"/>
    </location>
</feature>
<evidence type="ECO:0000256" key="1">
    <source>
        <dbReference type="ARBA" id="ARBA00000900"/>
    </source>
</evidence>